<proteinExistence type="predicted"/>
<evidence type="ECO:0000313" key="5">
    <source>
        <dbReference type="Proteomes" id="UP000093482"/>
    </source>
</evidence>
<dbReference type="Proteomes" id="UP000093482">
    <property type="component" value="Unassembled WGS sequence"/>
</dbReference>
<dbReference type="AlphaFoldDB" id="A0A1C0YTU7"/>
<dbReference type="PANTHER" id="PTHR39176">
    <property type="entry name" value="PERIPLASMIC PROTEIN-RELATED"/>
    <property type="match status" value="1"/>
</dbReference>
<feature type="domain" description="TcaA protein NTF2-like" evidence="3">
    <location>
        <begin position="128"/>
        <end position="237"/>
    </location>
</feature>
<feature type="transmembrane region" description="Helical" evidence="1">
    <location>
        <begin position="43"/>
        <end position="61"/>
    </location>
</feature>
<keyword evidence="1" id="KW-0812">Transmembrane</keyword>
<accession>A0A1C0YTU7</accession>
<feature type="domain" description="Lysozyme inhibitor LprI-like N-terminal" evidence="2">
    <location>
        <begin position="281"/>
        <end position="351"/>
    </location>
</feature>
<dbReference type="InterPro" id="IPR009739">
    <property type="entry name" value="LprI-like_N"/>
</dbReference>
<evidence type="ECO:0000259" key="2">
    <source>
        <dbReference type="Pfam" id="PF07007"/>
    </source>
</evidence>
<dbReference type="EMBL" id="MATO01000036">
    <property type="protein sequence ID" value="OCS90587.1"/>
    <property type="molecule type" value="Genomic_DNA"/>
</dbReference>
<protein>
    <submittedName>
        <fullName evidence="4">Uncharacterized protein</fullName>
    </submittedName>
</protein>
<comment type="caution">
    <text evidence="4">The sequence shown here is derived from an EMBL/GenBank/DDBJ whole genome shotgun (WGS) entry which is preliminary data.</text>
</comment>
<keyword evidence="1" id="KW-0472">Membrane</keyword>
<reference evidence="4 5" key="1">
    <citation type="submission" date="2016-07" db="EMBL/GenBank/DDBJ databases">
        <title>Caryophanon latum genome sequencing.</title>
        <authorList>
            <person name="Verma A."/>
            <person name="Pal Y."/>
            <person name="Krishnamurthi S."/>
        </authorList>
    </citation>
    <scope>NUCLEOTIDE SEQUENCE [LARGE SCALE GENOMIC DNA]</scope>
    <source>
        <strain evidence="4 5">DSM 14151</strain>
    </source>
</reference>
<keyword evidence="5" id="KW-1185">Reference proteome</keyword>
<gene>
    <name evidence="4" type="ORF">A6K76_11050</name>
</gene>
<sequence>MYCNKCRAKNRKKMKFCGECGASLVGESLTENDSSTNGPWKKIAWSTVVVVTLASAPLWIIGQRIDENIEQGTYEEETVEAELESIEELQQYSTDENGVDQIQLSENATPIKDMQANAGGGVQEEASQSVEDVYEEFRLNYNDALNMRDFSYVEQYFKDGTNIKESYRDFVEQVPTGDYYTFLTNTTETEHINDNVAIVTANEIFELESDGASELKERTRKYTFERQVNTYVITQIENVEVIGAPSTVQSKKAEYLASVQYAIDLYGAASEHDNYKLGVYEAYDAMDYELNRIYGLLKEKLSAEDMENLRIEQRAWIKERDKDLDEKAQEIGVWGKAEFLFEFTMDRTLELIDMYFAY</sequence>
<name>A0A1C0YTU7_9BACL</name>
<evidence type="ECO:0000256" key="1">
    <source>
        <dbReference type="SAM" id="Phobius"/>
    </source>
</evidence>
<organism evidence="4 5">
    <name type="scientific">Caryophanon latum</name>
    <dbReference type="NCBI Taxonomy" id="33977"/>
    <lineage>
        <taxon>Bacteria</taxon>
        <taxon>Bacillati</taxon>
        <taxon>Bacillota</taxon>
        <taxon>Bacilli</taxon>
        <taxon>Bacillales</taxon>
        <taxon>Caryophanaceae</taxon>
        <taxon>Caryophanon</taxon>
    </lineage>
</organism>
<keyword evidence="1" id="KW-1133">Transmembrane helix</keyword>
<evidence type="ECO:0000259" key="3">
    <source>
        <dbReference type="Pfam" id="PF22819"/>
    </source>
</evidence>
<dbReference type="PANTHER" id="PTHR39176:SF1">
    <property type="entry name" value="PERIPLASMIC PROTEIN"/>
    <property type="match status" value="1"/>
</dbReference>
<dbReference type="Pfam" id="PF07007">
    <property type="entry name" value="LprI"/>
    <property type="match status" value="1"/>
</dbReference>
<dbReference type="InterPro" id="IPR054528">
    <property type="entry name" value="TcaA_5th"/>
</dbReference>
<evidence type="ECO:0000313" key="4">
    <source>
        <dbReference type="EMBL" id="OCS90587.1"/>
    </source>
</evidence>
<dbReference type="Pfam" id="PF22819">
    <property type="entry name" value="TcaA_5th"/>
    <property type="match status" value="1"/>
</dbReference>
<dbReference type="Gene3D" id="1.20.1270.180">
    <property type="match status" value="1"/>
</dbReference>